<evidence type="ECO:0000313" key="2">
    <source>
        <dbReference type="EMBL" id="NYG34505.1"/>
    </source>
</evidence>
<keyword evidence="3" id="KW-1185">Reference proteome</keyword>
<reference evidence="2 3" key="1">
    <citation type="submission" date="2020-07" db="EMBL/GenBank/DDBJ databases">
        <title>Genomic Encyclopedia of Archaeal and Bacterial Type Strains, Phase II (KMG-II): from individual species to whole genera.</title>
        <authorList>
            <person name="Goeker M."/>
        </authorList>
    </citation>
    <scope>NUCLEOTIDE SEQUENCE [LARGE SCALE GENOMIC DNA]</scope>
    <source>
        <strain evidence="2 3">DSM 21226</strain>
    </source>
</reference>
<evidence type="ECO:0000313" key="3">
    <source>
        <dbReference type="Proteomes" id="UP000518288"/>
    </source>
</evidence>
<comment type="caution">
    <text evidence="2">The sequence shown here is derived from an EMBL/GenBank/DDBJ whole genome shotgun (WGS) entry which is preliminary data.</text>
</comment>
<dbReference type="AlphaFoldDB" id="A0A7Y9R3C8"/>
<sequence>MHPLLAQLLQRRAARRESIPGHILRTTLPPSREMSIRRPGTGHRTDSGMALFMNQSPRPTFGRPCPAASAAIDTVLDELQAIAPSARVPASDARSRSPTESDGVHLCIDPQDHQRVRISGSMREVCAALDALIAVQ</sequence>
<feature type="compositionally biased region" description="Basic and acidic residues" evidence="1">
    <location>
        <begin position="93"/>
        <end position="103"/>
    </location>
</feature>
<gene>
    <name evidence="2" type="ORF">BDD16_003491</name>
</gene>
<dbReference type="EMBL" id="JACCFH010000001">
    <property type="protein sequence ID" value="NYG34505.1"/>
    <property type="molecule type" value="Genomic_DNA"/>
</dbReference>
<organism evidence="2 3">
    <name type="scientific">Sphaerotilus montanus</name>
    <dbReference type="NCBI Taxonomy" id="522889"/>
    <lineage>
        <taxon>Bacteria</taxon>
        <taxon>Pseudomonadati</taxon>
        <taxon>Pseudomonadota</taxon>
        <taxon>Betaproteobacteria</taxon>
        <taxon>Burkholderiales</taxon>
        <taxon>Sphaerotilaceae</taxon>
        <taxon>Sphaerotilus</taxon>
    </lineage>
</organism>
<evidence type="ECO:0000256" key="1">
    <source>
        <dbReference type="SAM" id="MobiDB-lite"/>
    </source>
</evidence>
<dbReference type="RefSeq" id="WP_179635135.1">
    <property type="nucleotide sequence ID" value="NZ_CAXYYM010000058.1"/>
</dbReference>
<dbReference type="Proteomes" id="UP000518288">
    <property type="component" value="Unassembled WGS sequence"/>
</dbReference>
<protein>
    <submittedName>
        <fullName evidence="2">Uncharacterized protein</fullName>
    </submittedName>
</protein>
<name>A0A7Y9R3C8_9BURK</name>
<feature type="region of interest" description="Disordered" evidence="1">
    <location>
        <begin position="32"/>
        <end position="64"/>
    </location>
</feature>
<proteinExistence type="predicted"/>
<accession>A0A7Y9R3C8</accession>
<feature type="region of interest" description="Disordered" evidence="1">
    <location>
        <begin position="86"/>
        <end position="106"/>
    </location>
</feature>